<keyword evidence="3 9" id="KW-0812">Transmembrane</keyword>
<evidence type="ECO:0000259" key="10">
    <source>
        <dbReference type="PROSITE" id="PS50202"/>
    </source>
</evidence>
<dbReference type="InterPro" id="IPR008962">
    <property type="entry name" value="PapD-like_sf"/>
</dbReference>
<reference evidence="11" key="1">
    <citation type="journal article" date="2023" name="G3 (Bethesda)">
        <title>A reference genome for the long-term kleptoplast-retaining sea slug Elysia crispata morphotype clarki.</title>
        <authorList>
            <person name="Eastman K.E."/>
            <person name="Pendleton A.L."/>
            <person name="Shaikh M.A."/>
            <person name="Suttiyut T."/>
            <person name="Ogas R."/>
            <person name="Tomko P."/>
            <person name="Gavelis G."/>
            <person name="Widhalm J.R."/>
            <person name="Wisecaver J.H."/>
        </authorList>
    </citation>
    <scope>NUCLEOTIDE SEQUENCE</scope>
    <source>
        <strain evidence="11">ECLA1</strain>
    </source>
</reference>
<evidence type="ECO:0000256" key="3">
    <source>
        <dbReference type="ARBA" id="ARBA00022692"/>
    </source>
</evidence>
<feature type="domain" description="MSP" evidence="10">
    <location>
        <begin position="7"/>
        <end position="125"/>
    </location>
</feature>
<evidence type="ECO:0000256" key="9">
    <source>
        <dbReference type="SAM" id="Phobius"/>
    </source>
</evidence>
<dbReference type="GO" id="GO:0005886">
    <property type="term" value="C:plasma membrane"/>
    <property type="evidence" value="ECO:0007669"/>
    <property type="project" value="TreeGrafter"/>
</dbReference>
<evidence type="ECO:0000313" key="12">
    <source>
        <dbReference type="Proteomes" id="UP001283361"/>
    </source>
</evidence>
<comment type="subcellular location">
    <subcellularLocation>
        <location evidence="1">Membrane</location>
        <topology evidence="1">Single-pass type IV membrane protein</topology>
    </subcellularLocation>
</comment>
<dbReference type="Pfam" id="PF00635">
    <property type="entry name" value="Motile_Sperm"/>
    <property type="match status" value="1"/>
</dbReference>
<dbReference type="GO" id="GO:0061817">
    <property type="term" value="P:endoplasmic reticulum-plasma membrane tethering"/>
    <property type="evidence" value="ECO:0007669"/>
    <property type="project" value="TreeGrafter"/>
</dbReference>
<evidence type="ECO:0000256" key="6">
    <source>
        <dbReference type="ARBA" id="ARBA00023136"/>
    </source>
</evidence>
<dbReference type="SUPFAM" id="SSF49354">
    <property type="entry name" value="PapD-like"/>
    <property type="match status" value="1"/>
</dbReference>
<evidence type="ECO:0000256" key="8">
    <source>
        <dbReference type="SAM" id="MobiDB-lite"/>
    </source>
</evidence>
<evidence type="ECO:0000256" key="5">
    <source>
        <dbReference type="ARBA" id="ARBA00023054"/>
    </source>
</evidence>
<dbReference type="FunFam" id="2.60.40.10:FF:000334">
    <property type="entry name" value="vesicle-associated membrane protein-associated protein A isoform X1"/>
    <property type="match status" value="1"/>
</dbReference>
<dbReference type="AlphaFoldDB" id="A0AAE0ZMI6"/>
<dbReference type="GO" id="GO:0005789">
    <property type="term" value="C:endoplasmic reticulum membrane"/>
    <property type="evidence" value="ECO:0007669"/>
    <property type="project" value="InterPro"/>
</dbReference>
<keyword evidence="5 7" id="KW-0175">Coiled coil</keyword>
<evidence type="ECO:0000256" key="1">
    <source>
        <dbReference type="ARBA" id="ARBA00004211"/>
    </source>
</evidence>
<keyword evidence="4 9" id="KW-1133">Transmembrane helix</keyword>
<dbReference type="Gene3D" id="2.60.40.10">
    <property type="entry name" value="Immunoglobulins"/>
    <property type="match status" value="1"/>
</dbReference>
<gene>
    <name evidence="11" type="ORF">RRG08_024331</name>
</gene>
<dbReference type="PROSITE" id="PS50202">
    <property type="entry name" value="MSP"/>
    <property type="match status" value="1"/>
</dbReference>
<feature type="coiled-coil region" evidence="7">
    <location>
        <begin position="175"/>
        <end position="202"/>
    </location>
</feature>
<comment type="caution">
    <text evidence="11">The sequence shown here is derived from an EMBL/GenBank/DDBJ whole genome shotgun (WGS) entry which is preliminary data.</text>
</comment>
<accession>A0AAE0ZMI6</accession>
<keyword evidence="12" id="KW-1185">Reference proteome</keyword>
<dbReference type="InterPro" id="IPR016763">
    <property type="entry name" value="VAP"/>
</dbReference>
<dbReference type="PANTHER" id="PTHR10809">
    <property type="entry name" value="VESICLE-ASSOCIATED MEMBRANE PROTEIN-ASSOCIATED PROTEIN"/>
    <property type="match status" value="1"/>
</dbReference>
<evidence type="ECO:0000256" key="2">
    <source>
        <dbReference type="ARBA" id="ARBA00008932"/>
    </source>
</evidence>
<sequence length="254" mass="28304">MAYKEQALRLEPSTELRFKGPFTDVVVADLNLTNPTDKRICFKVKTTAPKRYCVRPNSGILEPRKSITVAVMLQPFDYDPNEKNKHKFMVQSMFAPDNVTESHEMLWKDAPPESLMDTKLRCVFELPDAPQVQMTPESARQTEGGASIFNDSALDSSLKKTDSPKRASPSSGDELRKLHHEIKKAQAEIASLKTENSQLKDEGVRLRKVAITDTVMSTPSHSNETSTTQVSAFPPVVYIIAAIILGLIIGKFIL</sequence>
<comment type="similarity">
    <text evidence="2">Belongs to the VAMP-associated protein (VAP) (TC 9.B.17) family.</text>
</comment>
<evidence type="ECO:0000313" key="11">
    <source>
        <dbReference type="EMBL" id="KAK3771252.1"/>
    </source>
</evidence>
<dbReference type="InterPro" id="IPR013783">
    <property type="entry name" value="Ig-like_fold"/>
</dbReference>
<name>A0AAE0ZMI6_9GAST</name>
<dbReference type="PIRSF" id="PIRSF019693">
    <property type="entry name" value="VAMP-associated"/>
    <property type="match status" value="1"/>
</dbReference>
<dbReference type="InterPro" id="IPR000535">
    <property type="entry name" value="MSP_dom"/>
</dbReference>
<protein>
    <recommendedName>
        <fullName evidence="10">MSP domain-containing protein</fullName>
    </recommendedName>
</protein>
<organism evidence="11 12">
    <name type="scientific">Elysia crispata</name>
    <name type="common">lettuce slug</name>
    <dbReference type="NCBI Taxonomy" id="231223"/>
    <lineage>
        <taxon>Eukaryota</taxon>
        <taxon>Metazoa</taxon>
        <taxon>Spiralia</taxon>
        <taxon>Lophotrochozoa</taxon>
        <taxon>Mollusca</taxon>
        <taxon>Gastropoda</taxon>
        <taxon>Heterobranchia</taxon>
        <taxon>Euthyneura</taxon>
        <taxon>Panpulmonata</taxon>
        <taxon>Sacoglossa</taxon>
        <taxon>Placobranchoidea</taxon>
        <taxon>Plakobranchidae</taxon>
        <taxon>Elysia</taxon>
    </lineage>
</organism>
<proteinExistence type="inferred from homology"/>
<dbReference type="EMBL" id="JAWDGP010003760">
    <property type="protein sequence ID" value="KAK3771252.1"/>
    <property type="molecule type" value="Genomic_DNA"/>
</dbReference>
<dbReference type="GO" id="GO:0033149">
    <property type="term" value="F:FFAT motif binding"/>
    <property type="evidence" value="ECO:0007669"/>
    <property type="project" value="TreeGrafter"/>
</dbReference>
<dbReference type="GO" id="GO:0090158">
    <property type="term" value="P:endoplasmic reticulum membrane organization"/>
    <property type="evidence" value="ECO:0007669"/>
    <property type="project" value="TreeGrafter"/>
</dbReference>
<feature type="region of interest" description="Disordered" evidence="8">
    <location>
        <begin position="151"/>
        <end position="175"/>
    </location>
</feature>
<feature type="transmembrane region" description="Helical" evidence="9">
    <location>
        <begin position="232"/>
        <end position="253"/>
    </location>
</feature>
<evidence type="ECO:0000256" key="7">
    <source>
        <dbReference type="SAM" id="Coils"/>
    </source>
</evidence>
<keyword evidence="6 9" id="KW-0472">Membrane</keyword>
<evidence type="ECO:0000256" key="4">
    <source>
        <dbReference type="ARBA" id="ARBA00022989"/>
    </source>
</evidence>
<dbReference type="Proteomes" id="UP001283361">
    <property type="component" value="Unassembled WGS sequence"/>
</dbReference>
<dbReference type="PANTHER" id="PTHR10809:SF6">
    <property type="entry name" value="AT11025P-RELATED"/>
    <property type="match status" value="1"/>
</dbReference>